<dbReference type="PANTHER" id="PTHR33619:SF3">
    <property type="entry name" value="POLYSACCHARIDE EXPORT PROTEIN GFCE-RELATED"/>
    <property type="match status" value="1"/>
</dbReference>
<dbReference type="PROSITE" id="PS51257">
    <property type="entry name" value="PROKAR_LIPOPROTEIN"/>
    <property type="match status" value="1"/>
</dbReference>
<name>A0A6P1QWZ4_9FLAO</name>
<gene>
    <name evidence="1" type="ORF">DBX24_04610</name>
</gene>
<reference evidence="1 2" key="1">
    <citation type="submission" date="2018-04" db="EMBL/GenBank/DDBJ databases">
        <title>Characteristic and Complete Genome Sequencing of A Novel Member of Infective Endocarditis Causative Bacteria: Bergeyella cardium QL-PH.</title>
        <authorList>
            <person name="Pan H."/>
            <person name="Sun E."/>
            <person name="Zhang Y."/>
        </authorList>
    </citation>
    <scope>NUCLEOTIDE SEQUENCE [LARGE SCALE GENOMIC DNA]</scope>
    <source>
        <strain evidence="1 2">HPQL</strain>
    </source>
</reference>
<evidence type="ECO:0000313" key="2">
    <source>
        <dbReference type="Proteomes" id="UP000464318"/>
    </source>
</evidence>
<organism evidence="1 2">
    <name type="scientific">Bergeyella cardium</name>
    <dbReference type="NCBI Taxonomy" id="1585976"/>
    <lineage>
        <taxon>Bacteria</taxon>
        <taxon>Pseudomonadati</taxon>
        <taxon>Bacteroidota</taxon>
        <taxon>Flavobacteriia</taxon>
        <taxon>Flavobacteriales</taxon>
        <taxon>Weeksellaceae</taxon>
        <taxon>Bergeyella</taxon>
    </lineage>
</organism>
<dbReference type="Proteomes" id="UP000464318">
    <property type="component" value="Chromosome"/>
</dbReference>
<dbReference type="InterPro" id="IPR049712">
    <property type="entry name" value="Poly_export"/>
</dbReference>
<dbReference type="GO" id="GO:0015159">
    <property type="term" value="F:polysaccharide transmembrane transporter activity"/>
    <property type="evidence" value="ECO:0007669"/>
    <property type="project" value="InterPro"/>
</dbReference>
<dbReference type="PANTHER" id="PTHR33619">
    <property type="entry name" value="POLYSACCHARIDE EXPORT PROTEIN GFCE-RELATED"/>
    <property type="match status" value="1"/>
</dbReference>
<keyword evidence="2" id="KW-1185">Reference proteome</keyword>
<dbReference type="AlphaFoldDB" id="A0A6P1QWZ4"/>
<proteinExistence type="predicted"/>
<dbReference type="Gene3D" id="3.30.1950.10">
    <property type="entry name" value="wza like domain"/>
    <property type="match status" value="1"/>
</dbReference>
<accession>A0A6P1QWZ4</accession>
<dbReference type="InterPro" id="IPR003715">
    <property type="entry name" value="Poly_export_N"/>
</dbReference>
<dbReference type="Pfam" id="PF02563">
    <property type="entry name" value="Poly_export"/>
    <property type="match status" value="1"/>
</dbReference>
<protein>
    <submittedName>
        <fullName evidence="1">Gliding motility protein</fullName>
    </submittedName>
</protein>
<dbReference type="OrthoDB" id="1445882at2"/>
<evidence type="ECO:0000313" key="1">
    <source>
        <dbReference type="EMBL" id="QHN65224.1"/>
    </source>
</evidence>
<sequence length="281" mass="31790">MNIKHLLFYTFILTVLTSCITTKDIKYLQPNENLVINEEGLVPYNIQEYRVTKNDIFNLNIVTTSKGDAAQFYSMFNTSGGINSGNSVNQVYNNNNANDNVRFYFNGIKVDSNGEIYILGIGYLKAEGRTIEDIRNEIQQKVNENFLKDKTDVRLNLDGITYYVLGDIETVGVSGKKTAYTQTLSITEALSLDGGLNRTVDKKDVIIHRRYPEGIKIVKLDLTREDVMNSPYYWIQNGDMIYLNTRKKSLNGFGKDPLNTLTTGVTLLTTALSVYLLISRL</sequence>
<dbReference type="KEGG" id="bcad:DBX24_04610"/>
<dbReference type="Gene3D" id="3.10.560.10">
    <property type="entry name" value="Outer membrane lipoprotein wza domain like"/>
    <property type="match status" value="2"/>
</dbReference>
<dbReference type="EMBL" id="CP029149">
    <property type="protein sequence ID" value="QHN65224.1"/>
    <property type="molecule type" value="Genomic_DNA"/>
</dbReference>
<dbReference type="RefSeq" id="WP_120489848.1">
    <property type="nucleotide sequence ID" value="NZ_CP029149.1"/>
</dbReference>